<reference evidence="4" key="1">
    <citation type="submission" date="2021-01" db="EMBL/GenBank/DDBJ databases">
        <authorList>
            <person name="Zahm M."/>
            <person name="Roques C."/>
            <person name="Cabau C."/>
            <person name="Klopp C."/>
            <person name="Donnadieu C."/>
            <person name="Jouanno E."/>
            <person name="Lampietro C."/>
            <person name="Louis A."/>
            <person name="Herpin A."/>
            <person name="Echchiki A."/>
            <person name="Berthelot C."/>
            <person name="Parey E."/>
            <person name="Roest-Crollius H."/>
            <person name="Braasch I."/>
            <person name="Postlethwait J."/>
            <person name="Bobe J."/>
            <person name="Montfort J."/>
            <person name="Bouchez O."/>
            <person name="Begum T."/>
            <person name="Mejri S."/>
            <person name="Adams A."/>
            <person name="Chen W.-J."/>
            <person name="Guiguen Y."/>
        </authorList>
    </citation>
    <scope>NUCLEOTIDE SEQUENCE</scope>
    <source>
        <strain evidence="4">YG-15Mar2019-1</strain>
        <tissue evidence="4">Brain</tissue>
    </source>
</reference>
<dbReference type="FunFam" id="1.20.58.740:FF:000003">
    <property type="entry name" value="dedicator of cytokinesis protein 4"/>
    <property type="match status" value="1"/>
</dbReference>
<dbReference type="Gene3D" id="1.20.58.740">
    <property type="match status" value="1"/>
</dbReference>
<feature type="compositionally biased region" description="Polar residues" evidence="2">
    <location>
        <begin position="498"/>
        <end position="508"/>
    </location>
</feature>
<dbReference type="PRINTS" id="PR01217">
    <property type="entry name" value="PRICHEXTENSN"/>
</dbReference>
<feature type="compositionally biased region" description="Low complexity" evidence="2">
    <location>
        <begin position="177"/>
        <end position="190"/>
    </location>
</feature>
<dbReference type="GO" id="GO:0060326">
    <property type="term" value="P:cell chemotaxis"/>
    <property type="evidence" value="ECO:0007669"/>
    <property type="project" value="TreeGrafter"/>
</dbReference>
<feature type="compositionally biased region" description="Low complexity" evidence="2">
    <location>
        <begin position="375"/>
        <end position="397"/>
    </location>
</feature>
<dbReference type="InterPro" id="IPR046773">
    <property type="entry name" value="DOCKER_Lobe_C"/>
</dbReference>
<comment type="caution">
    <text evidence="4">The sequence shown here is derived from an EMBL/GenBank/DDBJ whole genome shotgun (WGS) entry which is preliminary data.</text>
</comment>
<feature type="region of interest" description="Disordered" evidence="2">
    <location>
        <begin position="174"/>
        <end position="306"/>
    </location>
</feature>
<feature type="region of interest" description="Disordered" evidence="2">
    <location>
        <begin position="318"/>
        <end position="441"/>
    </location>
</feature>
<protein>
    <recommendedName>
        <fullName evidence="3">DOCKER domain-containing protein</fullName>
    </recommendedName>
</protein>
<dbReference type="Pfam" id="PF20421">
    <property type="entry name" value="DHR-2_Lobe_C"/>
    <property type="match status" value="1"/>
</dbReference>
<evidence type="ECO:0000313" key="5">
    <source>
        <dbReference type="Proteomes" id="UP001046870"/>
    </source>
</evidence>
<feature type="region of interest" description="Disordered" evidence="2">
    <location>
        <begin position="455"/>
        <end position="508"/>
    </location>
</feature>
<feature type="domain" description="DOCKER" evidence="3">
    <location>
        <begin position="1"/>
        <end position="131"/>
    </location>
</feature>
<evidence type="ECO:0000256" key="2">
    <source>
        <dbReference type="SAM" id="MobiDB-lite"/>
    </source>
</evidence>
<dbReference type="InterPro" id="IPR043162">
    <property type="entry name" value="DOCK_C_lobe_C"/>
</dbReference>
<keyword evidence="5" id="KW-1185">Reference proteome</keyword>
<dbReference type="GO" id="GO:0031267">
    <property type="term" value="F:small GTPase binding"/>
    <property type="evidence" value="ECO:0007669"/>
    <property type="project" value="TreeGrafter"/>
</dbReference>
<dbReference type="PROSITE" id="PS51651">
    <property type="entry name" value="DOCKER"/>
    <property type="match status" value="1"/>
</dbReference>
<feature type="compositionally biased region" description="Pro residues" evidence="2">
    <location>
        <begin position="455"/>
        <end position="464"/>
    </location>
</feature>
<dbReference type="AlphaFoldDB" id="A0A9D3P968"/>
<feature type="compositionally biased region" description="Pro residues" evidence="2">
    <location>
        <begin position="325"/>
        <end position="335"/>
    </location>
</feature>
<gene>
    <name evidence="4" type="ORF">MATL_G00262760</name>
</gene>
<dbReference type="InterPro" id="IPR026791">
    <property type="entry name" value="DOCK"/>
</dbReference>
<accession>A0A9D3P968</accession>
<dbReference type="GO" id="GO:0007264">
    <property type="term" value="P:small GTPase-mediated signal transduction"/>
    <property type="evidence" value="ECO:0007669"/>
    <property type="project" value="InterPro"/>
</dbReference>
<name>A0A9D3P968_MEGAT</name>
<dbReference type="PANTHER" id="PTHR45653:SF7">
    <property type="entry name" value="DEDICATOR OF CYTOKINESIS PROTEIN 4"/>
    <property type="match status" value="1"/>
</dbReference>
<dbReference type="Proteomes" id="UP001046870">
    <property type="component" value="Chromosome 25"/>
</dbReference>
<dbReference type="GO" id="GO:0005737">
    <property type="term" value="C:cytoplasm"/>
    <property type="evidence" value="ECO:0007669"/>
    <property type="project" value="TreeGrafter"/>
</dbReference>
<feature type="compositionally biased region" description="Polar residues" evidence="2">
    <location>
        <begin position="364"/>
        <end position="374"/>
    </location>
</feature>
<dbReference type="PANTHER" id="PTHR45653">
    <property type="entry name" value="DEDICATOR OF CYTOKINESIS"/>
    <property type="match status" value="1"/>
</dbReference>
<feature type="compositionally biased region" description="Low complexity" evidence="2">
    <location>
        <begin position="207"/>
        <end position="222"/>
    </location>
</feature>
<dbReference type="OrthoDB" id="18896at2759"/>
<feature type="compositionally biased region" description="Polar residues" evidence="2">
    <location>
        <begin position="223"/>
        <end position="233"/>
    </location>
</feature>
<sequence length="508" mass="54090">MSPLENAIEVMENKNTQLRTLISQCQARQMHNINPLTMCLNGVIDAAVNGGLTRYQEAFFVKDYIANHPEDGEKIGRLRELMFEQAHILEYGLAVHEKFVPQDMRPLHKKLVDQFHLMKSSLGIQEFPPYVRASPVHFTNGSPRTCRNSVPNAISPDGARVVARRSPLSYPAVNRYSSSSLSSQASNEVSNITGQSESSDEVFNMQPSPSTSSLSSNHSASPNVTSSAPSSARGSPLLSDKHKHSRENSCLSPRDRPCSAVFPTPQDPLQRVLPHQMGDGSLPRSDPNLSTPEKVVNPTPSSWSLDSAKEANTQLADTVGKLVSPPVPPRPPYPGSPARKLRSLSPVPTPRSPQKNAVPPFTPSPTECQSAGLVSNSPALSGSYSSGISSLSRCSVSETSGIEAPPGEPALTTSVSSGSDELIRRENKTPPPTACTSAPTPAAPCPYLTACPSRPAPTPPPCRPNPTSSAPARASPSPAPGPSPERCRSCSHGDPPSTFCTPTLSGVR</sequence>
<dbReference type="EMBL" id="JAFDVH010000025">
    <property type="protein sequence ID" value="KAG7454716.1"/>
    <property type="molecule type" value="Genomic_DNA"/>
</dbReference>
<dbReference type="GO" id="GO:0005085">
    <property type="term" value="F:guanyl-nucleotide exchange factor activity"/>
    <property type="evidence" value="ECO:0007669"/>
    <property type="project" value="InterPro"/>
</dbReference>
<feature type="compositionally biased region" description="Low complexity" evidence="2">
    <location>
        <begin position="465"/>
        <end position="476"/>
    </location>
</feature>
<evidence type="ECO:0000259" key="3">
    <source>
        <dbReference type="PROSITE" id="PS51651"/>
    </source>
</evidence>
<proteinExistence type="inferred from homology"/>
<comment type="similarity">
    <text evidence="1">Belongs to the DOCK family.</text>
</comment>
<dbReference type="GO" id="GO:0005886">
    <property type="term" value="C:plasma membrane"/>
    <property type="evidence" value="ECO:0007669"/>
    <property type="project" value="TreeGrafter"/>
</dbReference>
<organism evidence="4 5">
    <name type="scientific">Megalops atlanticus</name>
    <name type="common">Tarpon</name>
    <name type="synonym">Clupea gigantea</name>
    <dbReference type="NCBI Taxonomy" id="7932"/>
    <lineage>
        <taxon>Eukaryota</taxon>
        <taxon>Metazoa</taxon>
        <taxon>Chordata</taxon>
        <taxon>Craniata</taxon>
        <taxon>Vertebrata</taxon>
        <taxon>Euteleostomi</taxon>
        <taxon>Actinopterygii</taxon>
        <taxon>Neopterygii</taxon>
        <taxon>Teleostei</taxon>
        <taxon>Elopiformes</taxon>
        <taxon>Megalopidae</taxon>
        <taxon>Megalops</taxon>
    </lineage>
</organism>
<evidence type="ECO:0000313" key="4">
    <source>
        <dbReference type="EMBL" id="KAG7454716.1"/>
    </source>
</evidence>
<evidence type="ECO:0000256" key="1">
    <source>
        <dbReference type="PROSITE-ProRule" id="PRU00984"/>
    </source>
</evidence>
<dbReference type="InterPro" id="IPR027357">
    <property type="entry name" value="DOCKER_dom"/>
</dbReference>